<proteinExistence type="predicted"/>
<dbReference type="GO" id="GO:0008115">
    <property type="term" value="F:sarcosine oxidase activity"/>
    <property type="evidence" value="ECO:0007669"/>
    <property type="project" value="InterPro"/>
</dbReference>
<accession>A0A7K3M1P7</accession>
<organism evidence="1 2">
    <name type="scientific">Phytoactinopolyspora mesophila</name>
    <dbReference type="NCBI Taxonomy" id="2650750"/>
    <lineage>
        <taxon>Bacteria</taxon>
        <taxon>Bacillati</taxon>
        <taxon>Actinomycetota</taxon>
        <taxon>Actinomycetes</taxon>
        <taxon>Jiangellales</taxon>
        <taxon>Jiangellaceae</taxon>
        <taxon>Phytoactinopolyspora</taxon>
    </lineage>
</organism>
<keyword evidence="2" id="KW-1185">Reference proteome</keyword>
<protein>
    <submittedName>
        <fullName evidence="1">Sarcosine oxidase subunit delta</fullName>
    </submittedName>
</protein>
<sequence>MITLVCPHCGPRDATEFAYIGERTARPDPNDTTPQEWRGYLYLRSNPAGWADELWLHRAGCGRYLAVRRHRTTGAVDEVRDVGAGGEP</sequence>
<reference evidence="1 2" key="1">
    <citation type="submission" date="2019-11" db="EMBL/GenBank/DDBJ databases">
        <authorList>
            <person name="Li X.-J."/>
            <person name="Feng X.-M."/>
        </authorList>
    </citation>
    <scope>NUCLEOTIDE SEQUENCE [LARGE SCALE GENOMIC DNA]</scope>
    <source>
        <strain evidence="1 2">XMNu-373</strain>
    </source>
</reference>
<dbReference type="AlphaFoldDB" id="A0A7K3M1P7"/>
<dbReference type="EMBL" id="WLZY01000002">
    <property type="protein sequence ID" value="NDL57226.1"/>
    <property type="molecule type" value="Genomic_DNA"/>
</dbReference>
<evidence type="ECO:0000313" key="1">
    <source>
        <dbReference type="EMBL" id="NDL57226.1"/>
    </source>
</evidence>
<dbReference type="Gene3D" id="3.30.2270.10">
    <property type="entry name" value="Folate-binding superfamily"/>
    <property type="match status" value="1"/>
</dbReference>
<dbReference type="Pfam" id="PF04267">
    <property type="entry name" value="SoxD"/>
    <property type="match status" value="1"/>
</dbReference>
<dbReference type="Proteomes" id="UP000460435">
    <property type="component" value="Unassembled WGS sequence"/>
</dbReference>
<comment type="caution">
    <text evidence="1">The sequence shown here is derived from an EMBL/GenBank/DDBJ whole genome shotgun (WGS) entry which is preliminary data.</text>
</comment>
<evidence type="ECO:0000313" key="2">
    <source>
        <dbReference type="Proteomes" id="UP000460435"/>
    </source>
</evidence>
<gene>
    <name evidence="1" type="ORF">F7O44_09110</name>
</gene>
<dbReference type="InterPro" id="IPR038561">
    <property type="entry name" value="SoxD_sf"/>
</dbReference>
<dbReference type="InterPro" id="IPR006279">
    <property type="entry name" value="SoxD"/>
</dbReference>
<dbReference type="GO" id="GO:0046653">
    <property type="term" value="P:tetrahydrofolate metabolic process"/>
    <property type="evidence" value="ECO:0007669"/>
    <property type="project" value="InterPro"/>
</dbReference>
<dbReference type="RefSeq" id="WP_162449888.1">
    <property type="nucleotide sequence ID" value="NZ_WLZY01000002.1"/>
</dbReference>
<name>A0A7K3M1P7_9ACTN</name>